<dbReference type="STRING" id="1123062.SAMN02745775_104342"/>
<evidence type="ECO:0000256" key="3">
    <source>
        <dbReference type="ARBA" id="ARBA00022801"/>
    </source>
</evidence>
<evidence type="ECO:0000256" key="1">
    <source>
        <dbReference type="ARBA" id="ARBA00001947"/>
    </source>
</evidence>
<keyword evidence="3" id="KW-0378">Hydrolase</keyword>
<name>A0A1I4AZW8_9PROT</name>
<dbReference type="GO" id="GO:0016811">
    <property type="term" value="F:hydrolase activity, acting on carbon-nitrogen (but not peptide) bonds, in linear amides"/>
    <property type="evidence" value="ECO:0007669"/>
    <property type="project" value="InterPro"/>
</dbReference>
<feature type="domain" description="Succinylglutamate desuccinylase/Aspartoacylase catalytic" evidence="5">
    <location>
        <begin position="52"/>
        <end position="241"/>
    </location>
</feature>
<dbReference type="Pfam" id="PF24827">
    <property type="entry name" value="AstE_AspA_cat"/>
    <property type="match status" value="1"/>
</dbReference>
<dbReference type="Proteomes" id="UP000199473">
    <property type="component" value="Unassembled WGS sequence"/>
</dbReference>
<dbReference type="InterPro" id="IPR055438">
    <property type="entry name" value="AstE_AspA_cat"/>
</dbReference>
<keyword evidence="4" id="KW-0862">Zinc</keyword>
<dbReference type="AlphaFoldDB" id="A0A1I4AZW8"/>
<dbReference type="GO" id="GO:0016788">
    <property type="term" value="F:hydrolase activity, acting on ester bonds"/>
    <property type="evidence" value="ECO:0007669"/>
    <property type="project" value="InterPro"/>
</dbReference>
<gene>
    <name evidence="6" type="ORF">SAMN02745775_104342</name>
</gene>
<dbReference type="EMBL" id="FOSQ01000004">
    <property type="protein sequence ID" value="SFK62192.1"/>
    <property type="molecule type" value="Genomic_DNA"/>
</dbReference>
<evidence type="ECO:0000256" key="2">
    <source>
        <dbReference type="ARBA" id="ARBA00022723"/>
    </source>
</evidence>
<comment type="cofactor">
    <cofactor evidence="1">
        <name>Zn(2+)</name>
        <dbReference type="ChEBI" id="CHEBI:29105"/>
    </cofactor>
</comment>
<sequence length="341" mass="35994">MATRSTLGSTLFCEIDLDAPGKRHGFLRLPHSTHASAYGFIPIPIGVIVGGPGPTVMIVAGNHGDEHEGQVVAGRVMREVVPQHVTGRLIILPAANFPAARAGLRTSPIDGGNLNRLFPGDPLGTITQQIAFHITEDLLPRCDAVLDLHSGGSSLMYAPSALIRRGDDPARFAQALALLKAFGAPLSYIVQPGTNGGRTLSDTAYRAGVLHLGTELGGGGHAGAEAIRVAERGVAGALRHLGVCDLDWDAGPPRPPTRILDLGGPDYYVFAPDPGIFQPLAEPGDRVTKDQPAGLIHHTETPWRAPTPVHFAIDGIVLVKRWPGMTARGDCLFHLGTETDL</sequence>
<dbReference type="RefSeq" id="WP_092960455.1">
    <property type="nucleotide sequence ID" value="NZ_FOSQ01000004.1"/>
</dbReference>
<reference evidence="6 7" key="1">
    <citation type="submission" date="2016-10" db="EMBL/GenBank/DDBJ databases">
        <authorList>
            <person name="de Groot N.N."/>
        </authorList>
    </citation>
    <scope>NUCLEOTIDE SEQUENCE [LARGE SCALE GENOMIC DNA]</scope>
    <source>
        <strain evidence="6 7">DSM 19981</strain>
    </source>
</reference>
<evidence type="ECO:0000259" key="5">
    <source>
        <dbReference type="Pfam" id="PF24827"/>
    </source>
</evidence>
<keyword evidence="2" id="KW-0479">Metal-binding</keyword>
<dbReference type="SUPFAM" id="SSF53187">
    <property type="entry name" value="Zn-dependent exopeptidases"/>
    <property type="match status" value="1"/>
</dbReference>
<dbReference type="Gene3D" id="3.40.630.10">
    <property type="entry name" value="Zn peptidases"/>
    <property type="match status" value="1"/>
</dbReference>
<proteinExistence type="predicted"/>
<dbReference type="GO" id="GO:0046872">
    <property type="term" value="F:metal ion binding"/>
    <property type="evidence" value="ECO:0007669"/>
    <property type="project" value="UniProtKB-KW"/>
</dbReference>
<dbReference type="PIRSF" id="PIRSF039012">
    <property type="entry name" value="ASP"/>
    <property type="match status" value="1"/>
</dbReference>
<dbReference type="CDD" id="cd06252">
    <property type="entry name" value="M14_ASTE_ASPA-like"/>
    <property type="match status" value="1"/>
</dbReference>
<keyword evidence="7" id="KW-1185">Reference proteome</keyword>
<dbReference type="InterPro" id="IPR053138">
    <property type="entry name" value="N-alpha-Ac-DABA_deacetylase"/>
</dbReference>
<evidence type="ECO:0000256" key="4">
    <source>
        <dbReference type="ARBA" id="ARBA00022833"/>
    </source>
</evidence>
<dbReference type="PANTHER" id="PTHR37326:SF1">
    <property type="entry name" value="BLL3975 PROTEIN"/>
    <property type="match status" value="1"/>
</dbReference>
<protein>
    <recommendedName>
        <fullName evidence="5">Succinylglutamate desuccinylase/Aspartoacylase catalytic domain-containing protein</fullName>
    </recommendedName>
</protein>
<dbReference type="OrthoDB" id="9782876at2"/>
<accession>A0A1I4AZW8</accession>
<organism evidence="6 7">
    <name type="scientific">Falsiroseomonas stagni DSM 19981</name>
    <dbReference type="NCBI Taxonomy" id="1123062"/>
    <lineage>
        <taxon>Bacteria</taxon>
        <taxon>Pseudomonadati</taxon>
        <taxon>Pseudomonadota</taxon>
        <taxon>Alphaproteobacteria</taxon>
        <taxon>Acetobacterales</taxon>
        <taxon>Roseomonadaceae</taxon>
        <taxon>Falsiroseomonas</taxon>
    </lineage>
</organism>
<evidence type="ECO:0000313" key="6">
    <source>
        <dbReference type="EMBL" id="SFK62192.1"/>
    </source>
</evidence>
<evidence type="ECO:0000313" key="7">
    <source>
        <dbReference type="Proteomes" id="UP000199473"/>
    </source>
</evidence>
<dbReference type="InterPro" id="IPR043795">
    <property type="entry name" value="N-alpha-Ac-DABA-like"/>
</dbReference>
<dbReference type="PANTHER" id="PTHR37326">
    <property type="entry name" value="BLL3975 PROTEIN"/>
    <property type="match status" value="1"/>
</dbReference>